<dbReference type="PROSITE" id="PS50111">
    <property type="entry name" value="CHEMOTAXIS_TRANSDUC_2"/>
    <property type="match status" value="1"/>
</dbReference>
<dbReference type="InterPro" id="IPR004089">
    <property type="entry name" value="MCPsignal_dom"/>
</dbReference>
<dbReference type="PANTHER" id="PTHR32089:SF112">
    <property type="entry name" value="LYSOZYME-LIKE PROTEIN-RELATED"/>
    <property type="match status" value="1"/>
</dbReference>
<dbReference type="SUPFAM" id="SSF58104">
    <property type="entry name" value="Methyl-accepting chemotaxis protein (MCP) signaling domain"/>
    <property type="match status" value="1"/>
</dbReference>
<dbReference type="AlphaFoldDB" id="A0AAN1WIG1"/>
<keyword evidence="5" id="KW-0812">Transmembrane</keyword>
<dbReference type="InterPro" id="IPR024478">
    <property type="entry name" value="HlyB_4HB_MCP"/>
</dbReference>
<keyword evidence="2 4" id="KW-0807">Transducer</keyword>
<comment type="subcellular location">
    <subcellularLocation>
        <location evidence="1">Membrane</location>
    </subcellularLocation>
</comment>
<evidence type="ECO:0000256" key="4">
    <source>
        <dbReference type="PROSITE-ProRule" id="PRU00284"/>
    </source>
</evidence>
<dbReference type="GO" id="GO:0016020">
    <property type="term" value="C:membrane"/>
    <property type="evidence" value="ECO:0007669"/>
    <property type="project" value="UniProtKB-SubCell"/>
</dbReference>
<accession>A0AAN1WIG1</accession>
<dbReference type="GO" id="GO:0007165">
    <property type="term" value="P:signal transduction"/>
    <property type="evidence" value="ECO:0007669"/>
    <property type="project" value="UniProtKB-KW"/>
</dbReference>
<dbReference type="GO" id="GO:0006935">
    <property type="term" value="P:chemotaxis"/>
    <property type="evidence" value="ECO:0007669"/>
    <property type="project" value="UniProtKB-ARBA"/>
</dbReference>
<sequence>MKNWSIRRKLSIPLIIACIAVIAFAAVSYYQSTLLKRQSAAMAEQFVPAISHILNADRDLYQARLAILAALLSPSEQAQHKATFMENSLQAKDRMRSFAELLPNAPIVQSTINNFEALYSQWHQESLNVLNSLNTADFEKSDNSFQALRTVYDKAGEAALSRASSLRQASEAQSAKLTTLMNILAVLTVLYLACISYFSPKSISERIMGVTNRLQEINSGGGDLSQRIAITSADEVGALCKNFNGTLETLGKMISNIHDEIASLRAQSQELNSIIESVNHCTEDQGKALGSLAVSFHQSATATQEVAGIATRTSDLTVETTGAVKTSIADVQATASNINTLSNDFSDTFSTADSLKQNSSEITSVVETIRSIAEQTNLLALNAAIEAARAGEQGRGFAVVADEVRTLASRTQSSTNDIHEIVTRLHDQIESVFTAIAGGCNQLKNTVTLTQSTSSKLAGVSDVMDSIGNMTLQTAAATEEQSQVSAEINRNITLIDQTSQDNVASVQKIQAISTQLNKLAAGLEHSVKQFQA</sequence>
<dbReference type="RefSeq" id="WP_236982393.1">
    <property type="nucleotide sequence ID" value="NZ_AP023086.1"/>
</dbReference>
<dbReference type="FunFam" id="1.10.287.950:FF:000001">
    <property type="entry name" value="Methyl-accepting chemotaxis sensory transducer"/>
    <property type="match status" value="1"/>
</dbReference>
<evidence type="ECO:0000256" key="3">
    <source>
        <dbReference type="ARBA" id="ARBA00029447"/>
    </source>
</evidence>
<feature type="domain" description="Methyl-accepting transducer" evidence="6">
    <location>
        <begin position="260"/>
        <end position="496"/>
    </location>
</feature>
<dbReference type="KEGG" id="marq:MARGE09_P2398"/>
<dbReference type="Proteomes" id="UP001320119">
    <property type="component" value="Chromosome"/>
</dbReference>
<gene>
    <name evidence="8" type="ORF">MARGE09_P2398</name>
</gene>
<evidence type="ECO:0000313" key="9">
    <source>
        <dbReference type="Proteomes" id="UP001320119"/>
    </source>
</evidence>
<dbReference type="PANTHER" id="PTHR32089">
    <property type="entry name" value="METHYL-ACCEPTING CHEMOTAXIS PROTEIN MCPB"/>
    <property type="match status" value="1"/>
</dbReference>
<evidence type="ECO:0000313" key="8">
    <source>
        <dbReference type="EMBL" id="BCD98197.1"/>
    </source>
</evidence>
<evidence type="ECO:0000256" key="2">
    <source>
        <dbReference type="ARBA" id="ARBA00023224"/>
    </source>
</evidence>
<dbReference type="Gene3D" id="1.10.287.950">
    <property type="entry name" value="Methyl-accepting chemotaxis protein"/>
    <property type="match status" value="1"/>
</dbReference>
<keyword evidence="9" id="KW-1185">Reference proteome</keyword>
<reference evidence="8 9" key="1">
    <citation type="journal article" date="2022" name="IScience">
        <title>An ultrasensitive nanofiber-based assay for enzymatic hydrolysis and deep-sea microbial degradation of cellulose.</title>
        <authorList>
            <person name="Tsudome M."/>
            <person name="Tachioka M."/>
            <person name="Miyazaki M."/>
            <person name="Uchimura K."/>
            <person name="Tsuda M."/>
            <person name="Takaki Y."/>
            <person name="Deguchi S."/>
        </authorList>
    </citation>
    <scope>NUCLEOTIDE SEQUENCE [LARGE SCALE GENOMIC DNA]</scope>
    <source>
        <strain evidence="8 9">GE09</strain>
    </source>
</reference>
<dbReference type="Pfam" id="PF12729">
    <property type="entry name" value="4HB_MCP_1"/>
    <property type="match status" value="1"/>
</dbReference>
<dbReference type="Pfam" id="PF00015">
    <property type="entry name" value="MCPsignal"/>
    <property type="match status" value="1"/>
</dbReference>
<proteinExistence type="inferred from homology"/>
<evidence type="ECO:0000256" key="5">
    <source>
        <dbReference type="SAM" id="Phobius"/>
    </source>
</evidence>
<keyword evidence="5" id="KW-1133">Transmembrane helix</keyword>
<dbReference type="EMBL" id="AP023086">
    <property type="protein sequence ID" value="BCD98197.1"/>
    <property type="molecule type" value="Genomic_DNA"/>
</dbReference>
<dbReference type="CDD" id="cd06225">
    <property type="entry name" value="HAMP"/>
    <property type="match status" value="1"/>
</dbReference>
<dbReference type="PROSITE" id="PS50885">
    <property type="entry name" value="HAMP"/>
    <property type="match status" value="1"/>
</dbReference>
<feature type="transmembrane region" description="Helical" evidence="5">
    <location>
        <begin position="177"/>
        <end position="198"/>
    </location>
</feature>
<evidence type="ECO:0000259" key="7">
    <source>
        <dbReference type="PROSITE" id="PS50885"/>
    </source>
</evidence>
<comment type="similarity">
    <text evidence="3">Belongs to the methyl-accepting chemotaxis (MCP) protein family.</text>
</comment>
<evidence type="ECO:0000259" key="6">
    <source>
        <dbReference type="PROSITE" id="PS50111"/>
    </source>
</evidence>
<dbReference type="InterPro" id="IPR003660">
    <property type="entry name" value="HAMP_dom"/>
</dbReference>
<feature type="domain" description="HAMP" evidence="7">
    <location>
        <begin position="201"/>
        <end position="255"/>
    </location>
</feature>
<protein>
    <submittedName>
        <fullName evidence="8">Methyl-accepting chemotaxis protein</fullName>
    </submittedName>
</protein>
<evidence type="ECO:0000256" key="1">
    <source>
        <dbReference type="ARBA" id="ARBA00004370"/>
    </source>
</evidence>
<dbReference type="SMART" id="SM00283">
    <property type="entry name" value="MA"/>
    <property type="match status" value="1"/>
</dbReference>
<dbReference type="Pfam" id="PF00672">
    <property type="entry name" value="HAMP"/>
    <property type="match status" value="1"/>
</dbReference>
<name>A0AAN1WIG1_9GAMM</name>
<keyword evidence="5" id="KW-0472">Membrane</keyword>
<dbReference type="SMART" id="SM00304">
    <property type="entry name" value="HAMP"/>
    <property type="match status" value="1"/>
</dbReference>
<organism evidence="8 9">
    <name type="scientific">Marinagarivorans cellulosilyticus</name>
    <dbReference type="NCBI Taxonomy" id="2721545"/>
    <lineage>
        <taxon>Bacteria</taxon>
        <taxon>Pseudomonadati</taxon>
        <taxon>Pseudomonadota</taxon>
        <taxon>Gammaproteobacteria</taxon>
        <taxon>Cellvibrionales</taxon>
        <taxon>Cellvibrionaceae</taxon>
        <taxon>Marinagarivorans</taxon>
    </lineage>
</organism>